<evidence type="ECO:0000256" key="3">
    <source>
        <dbReference type="ARBA" id="ARBA00010617"/>
    </source>
</evidence>
<keyword evidence="6 10" id="KW-0560">Oxidoreductase</keyword>
<dbReference type="PANTHER" id="PTHR46300:SF12">
    <property type="entry name" value="P450, PUTATIVE (EUROFUNG)-RELATED"/>
    <property type="match status" value="1"/>
</dbReference>
<dbReference type="GO" id="GO:0016705">
    <property type="term" value="F:oxidoreductase activity, acting on paired donors, with incorporation or reduction of molecular oxygen"/>
    <property type="evidence" value="ECO:0007669"/>
    <property type="project" value="InterPro"/>
</dbReference>
<dbReference type="PANTHER" id="PTHR46300">
    <property type="entry name" value="P450, PUTATIVE (EUROFUNG)-RELATED-RELATED"/>
    <property type="match status" value="1"/>
</dbReference>
<reference evidence="11" key="2">
    <citation type="submission" date="2021-10" db="EMBL/GenBank/DDBJ databases">
        <title>Phylogenomics reveals ancestral predisposition of the termite-cultivated fungus Termitomyces towards a domesticated lifestyle.</title>
        <authorList>
            <person name="Auxier B."/>
            <person name="Grum-Grzhimaylo A."/>
            <person name="Cardenas M.E."/>
            <person name="Lodge J.D."/>
            <person name="Laessoe T."/>
            <person name="Pedersen O."/>
            <person name="Smith M.E."/>
            <person name="Kuyper T.W."/>
            <person name="Franco-Molano E.A."/>
            <person name="Baroni T.J."/>
            <person name="Aanen D.K."/>
        </authorList>
    </citation>
    <scope>NUCLEOTIDE SEQUENCE</scope>
    <source>
        <strain evidence="11">D49</strain>
    </source>
</reference>
<evidence type="ECO:0000256" key="4">
    <source>
        <dbReference type="ARBA" id="ARBA00022617"/>
    </source>
</evidence>
<name>A0A9P7GND0_9AGAR</name>
<dbReference type="InterPro" id="IPR050364">
    <property type="entry name" value="Cytochrome_P450_fung"/>
</dbReference>
<evidence type="ECO:0000313" key="11">
    <source>
        <dbReference type="EMBL" id="KAG5650137.1"/>
    </source>
</evidence>
<dbReference type="Proteomes" id="UP000717328">
    <property type="component" value="Unassembled WGS sequence"/>
</dbReference>
<dbReference type="GO" id="GO:0004497">
    <property type="term" value="F:monooxygenase activity"/>
    <property type="evidence" value="ECO:0007669"/>
    <property type="project" value="UniProtKB-KW"/>
</dbReference>
<keyword evidence="7 9" id="KW-0408">Iron</keyword>
<dbReference type="InterPro" id="IPR017972">
    <property type="entry name" value="Cyt_P450_CS"/>
</dbReference>
<keyword evidence="8 10" id="KW-0503">Monooxygenase</keyword>
<feature type="binding site" description="axial binding residue" evidence="9">
    <location>
        <position position="48"/>
    </location>
    <ligand>
        <name>heme</name>
        <dbReference type="ChEBI" id="CHEBI:30413"/>
    </ligand>
    <ligandPart>
        <name>Fe</name>
        <dbReference type="ChEBI" id="CHEBI:18248"/>
    </ligandPart>
</feature>
<evidence type="ECO:0000256" key="2">
    <source>
        <dbReference type="ARBA" id="ARBA00005179"/>
    </source>
</evidence>
<dbReference type="GO" id="GO:0005506">
    <property type="term" value="F:iron ion binding"/>
    <property type="evidence" value="ECO:0007669"/>
    <property type="project" value="InterPro"/>
</dbReference>
<evidence type="ECO:0000256" key="5">
    <source>
        <dbReference type="ARBA" id="ARBA00022723"/>
    </source>
</evidence>
<dbReference type="PRINTS" id="PR00463">
    <property type="entry name" value="EP450I"/>
</dbReference>
<organism evidence="11 12">
    <name type="scientific">Sphagnurus paluster</name>
    <dbReference type="NCBI Taxonomy" id="117069"/>
    <lineage>
        <taxon>Eukaryota</taxon>
        <taxon>Fungi</taxon>
        <taxon>Dikarya</taxon>
        <taxon>Basidiomycota</taxon>
        <taxon>Agaricomycotina</taxon>
        <taxon>Agaricomycetes</taxon>
        <taxon>Agaricomycetidae</taxon>
        <taxon>Agaricales</taxon>
        <taxon>Tricholomatineae</taxon>
        <taxon>Lyophyllaceae</taxon>
        <taxon>Sphagnurus</taxon>
    </lineage>
</organism>
<evidence type="ECO:0000256" key="10">
    <source>
        <dbReference type="RuleBase" id="RU000461"/>
    </source>
</evidence>
<sequence>MLRAMLHDENVYADPFTFNPDRFMKDGKLNPDVKDPASFAFGFGRRICPGRHMAFSAVWITMASIIATFDISKAVDNNGRIIEPS</sequence>
<keyword evidence="12" id="KW-1185">Reference proteome</keyword>
<evidence type="ECO:0000256" key="6">
    <source>
        <dbReference type="ARBA" id="ARBA00023002"/>
    </source>
</evidence>
<feature type="non-terminal residue" evidence="11">
    <location>
        <position position="85"/>
    </location>
</feature>
<accession>A0A9P7GND0</accession>
<evidence type="ECO:0000256" key="9">
    <source>
        <dbReference type="PIRSR" id="PIRSR602401-1"/>
    </source>
</evidence>
<gene>
    <name evidence="11" type="ORF">H0H81_000560</name>
</gene>
<dbReference type="AlphaFoldDB" id="A0A9P7GND0"/>
<dbReference type="InterPro" id="IPR001128">
    <property type="entry name" value="Cyt_P450"/>
</dbReference>
<dbReference type="PROSITE" id="PS00086">
    <property type="entry name" value="CYTOCHROME_P450"/>
    <property type="match status" value="1"/>
</dbReference>
<evidence type="ECO:0000256" key="1">
    <source>
        <dbReference type="ARBA" id="ARBA00001971"/>
    </source>
</evidence>
<dbReference type="Pfam" id="PF00067">
    <property type="entry name" value="p450"/>
    <property type="match status" value="1"/>
</dbReference>
<evidence type="ECO:0008006" key="13">
    <source>
        <dbReference type="Google" id="ProtNLM"/>
    </source>
</evidence>
<evidence type="ECO:0000256" key="7">
    <source>
        <dbReference type="ARBA" id="ARBA00023004"/>
    </source>
</evidence>
<comment type="cofactor">
    <cofactor evidence="1 9">
        <name>heme</name>
        <dbReference type="ChEBI" id="CHEBI:30413"/>
    </cofactor>
</comment>
<dbReference type="GO" id="GO:0020037">
    <property type="term" value="F:heme binding"/>
    <property type="evidence" value="ECO:0007669"/>
    <property type="project" value="InterPro"/>
</dbReference>
<proteinExistence type="inferred from homology"/>
<dbReference type="Gene3D" id="1.10.630.10">
    <property type="entry name" value="Cytochrome P450"/>
    <property type="match status" value="1"/>
</dbReference>
<dbReference type="EMBL" id="JABCKI010000543">
    <property type="protein sequence ID" value="KAG5650137.1"/>
    <property type="molecule type" value="Genomic_DNA"/>
</dbReference>
<comment type="pathway">
    <text evidence="2">Secondary metabolite biosynthesis.</text>
</comment>
<dbReference type="InterPro" id="IPR002401">
    <property type="entry name" value="Cyt_P450_E_grp-I"/>
</dbReference>
<evidence type="ECO:0000313" key="12">
    <source>
        <dbReference type="Proteomes" id="UP000717328"/>
    </source>
</evidence>
<protein>
    <recommendedName>
        <fullName evidence="13">Cytochrome P450</fullName>
    </recommendedName>
</protein>
<keyword evidence="5 9" id="KW-0479">Metal-binding</keyword>
<dbReference type="InterPro" id="IPR036396">
    <property type="entry name" value="Cyt_P450_sf"/>
</dbReference>
<dbReference type="OrthoDB" id="3934656at2759"/>
<dbReference type="SUPFAM" id="SSF48264">
    <property type="entry name" value="Cytochrome P450"/>
    <property type="match status" value="1"/>
</dbReference>
<comment type="similarity">
    <text evidence="3 10">Belongs to the cytochrome P450 family.</text>
</comment>
<keyword evidence="4 9" id="KW-0349">Heme</keyword>
<evidence type="ECO:0000256" key="8">
    <source>
        <dbReference type="ARBA" id="ARBA00023033"/>
    </source>
</evidence>
<comment type="caution">
    <text evidence="11">The sequence shown here is derived from an EMBL/GenBank/DDBJ whole genome shotgun (WGS) entry which is preliminary data.</text>
</comment>
<reference evidence="11" key="1">
    <citation type="submission" date="2021-02" db="EMBL/GenBank/DDBJ databases">
        <authorList>
            <person name="Nieuwenhuis M."/>
            <person name="Van De Peppel L.J.J."/>
        </authorList>
    </citation>
    <scope>NUCLEOTIDE SEQUENCE</scope>
    <source>
        <strain evidence="11">D49</strain>
    </source>
</reference>